<evidence type="ECO:0000313" key="8">
    <source>
        <dbReference type="Proteomes" id="UP000054538"/>
    </source>
</evidence>
<dbReference type="Proteomes" id="UP000054538">
    <property type="component" value="Unassembled WGS sequence"/>
</dbReference>
<dbReference type="STRING" id="930991.A0A0D0DR55"/>
<sequence length="350" mass="37831">MQRSLACQRCQQTTNGPQAFLLICQGCNRSWHHRCHMPPIEDAELIQRIRATNAGDKANDLSAWTCRRCKKSKVGGVRAAPSADSSREHTVSTDSAVVSPRSSIVASSSSSSTPNPSSRTVVAPKVEIPHKQPPTGAVGIRRDDQVHDKKHGVAQQGPVQRTIAAKRTKKSVPMPAEQSQDQFLSASMRSEGSDVKMSDAPSTNSTGSPEGKKTAFETPSVSQRVSPLDQRQFLRAVPVNPPEDDDQMEVEILPPAVSRSASTSTPLVLDTVSLDNQILGANYVGRQPPMDATTSTREPEAKSTVQTTMTMTMTSTGPPWSVALFASSLHWPKSCVSNNVRWLRRGSGLL</sequence>
<dbReference type="Gene3D" id="3.30.40.10">
    <property type="entry name" value="Zinc/RING finger domain, C3HC4 (zinc finger)"/>
    <property type="match status" value="1"/>
</dbReference>
<evidence type="ECO:0000256" key="4">
    <source>
        <dbReference type="PROSITE-ProRule" id="PRU00146"/>
    </source>
</evidence>
<feature type="domain" description="PHD-type" evidence="6">
    <location>
        <begin position="4"/>
        <end position="72"/>
    </location>
</feature>
<dbReference type="AlphaFoldDB" id="A0A0D0DR55"/>
<keyword evidence="8" id="KW-1185">Reference proteome</keyword>
<dbReference type="InterPro" id="IPR019787">
    <property type="entry name" value="Znf_PHD-finger"/>
</dbReference>
<accession>A0A0D0DR55</accession>
<reference evidence="8" key="2">
    <citation type="submission" date="2015-01" db="EMBL/GenBank/DDBJ databases">
        <title>Evolutionary Origins and Diversification of the Mycorrhizal Mutualists.</title>
        <authorList>
            <consortium name="DOE Joint Genome Institute"/>
            <consortium name="Mycorrhizal Genomics Consortium"/>
            <person name="Kohler A."/>
            <person name="Kuo A."/>
            <person name="Nagy L.G."/>
            <person name="Floudas D."/>
            <person name="Copeland A."/>
            <person name="Barry K.W."/>
            <person name="Cichocki N."/>
            <person name="Veneault-Fourrey C."/>
            <person name="LaButti K."/>
            <person name="Lindquist E.A."/>
            <person name="Lipzen A."/>
            <person name="Lundell T."/>
            <person name="Morin E."/>
            <person name="Murat C."/>
            <person name="Riley R."/>
            <person name="Ohm R."/>
            <person name="Sun H."/>
            <person name="Tunlid A."/>
            <person name="Henrissat B."/>
            <person name="Grigoriev I.V."/>
            <person name="Hibbett D.S."/>
            <person name="Martin F."/>
        </authorList>
    </citation>
    <scope>NUCLEOTIDE SEQUENCE [LARGE SCALE GENOMIC DNA]</scope>
    <source>
        <strain evidence="8">Ve08.2h10</strain>
    </source>
</reference>
<proteinExistence type="predicted"/>
<keyword evidence="2 4" id="KW-0863">Zinc-finger</keyword>
<evidence type="ECO:0000256" key="2">
    <source>
        <dbReference type="ARBA" id="ARBA00022771"/>
    </source>
</evidence>
<keyword evidence="1" id="KW-0479">Metal-binding</keyword>
<feature type="compositionally biased region" description="Polar residues" evidence="5">
    <location>
        <begin position="177"/>
        <end position="190"/>
    </location>
</feature>
<evidence type="ECO:0000256" key="1">
    <source>
        <dbReference type="ARBA" id="ARBA00022723"/>
    </source>
</evidence>
<dbReference type="EMBL" id="KN825049">
    <property type="protein sequence ID" value="KIK95318.1"/>
    <property type="molecule type" value="Genomic_DNA"/>
</dbReference>
<feature type="region of interest" description="Disordered" evidence="5">
    <location>
        <begin position="283"/>
        <end position="304"/>
    </location>
</feature>
<dbReference type="InterPro" id="IPR001965">
    <property type="entry name" value="Znf_PHD"/>
</dbReference>
<dbReference type="InterPro" id="IPR011011">
    <property type="entry name" value="Znf_FYVE_PHD"/>
</dbReference>
<name>A0A0D0DR55_9AGAM</name>
<evidence type="ECO:0000256" key="5">
    <source>
        <dbReference type="SAM" id="MobiDB-lite"/>
    </source>
</evidence>
<dbReference type="OrthoDB" id="10033786at2759"/>
<organism evidence="7 8">
    <name type="scientific">Paxillus rubicundulus Ve08.2h10</name>
    <dbReference type="NCBI Taxonomy" id="930991"/>
    <lineage>
        <taxon>Eukaryota</taxon>
        <taxon>Fungi</taxon>
        <taxon>Dikarya</taxon>
        <taxon>Basidiomycota</taxon>
        <taxon>Agaricomycotina</taxon>
        <taxon>Agaricomycetes</taxon>
        <taxon>Agaricomycetidae</taxon>
        <taxon>Boletales</taxon>
        <taxon>Paxilineae</taxon>
        <taxon>Paxillaceae</taxon>
        <taxon>Paxillus</taxon>
    </lineage>
</organism>
<dbReference type="PROSITE" id="PS50016">
    <property type="entry name" value="ZF_PHD_2"/>
    <property type="match status" value="1"/>
</dbReference>
<protein>
    <recommendedName>
        <fullName evidence="6">PHD-type domain-containing protein</fullName>
    </recommendedName>
</protein>
<dbReference type="Pfam" id="PF00628">
    <property type="entry name" value="PHD"/>
    <property type="match status" value="1"/>
</dbReference>
<feature type="compositionally biased region" description="Low complexity" evidence="5">
    <location>
        <begin position="95"/>
        <end position="122"/>
    </location>
</feature>
<dbReference type="InParanoid" id="A0A0D0DR55"/>
<dbReference type="GO" id="GO:0008270">
    <property type="term" value="F:zinc ion binding"/>
    <property type="evidence" value="ECO:0007669"/>
    <property type="project" value="UniProtKB-KW"/>
</dbReference>
<reference evidence="7 8" key="1">
    <citation type="submission" date="2014-04" db="EMBL/GenBank/DDBJ databases">
        <authorList>
            <consortium name="DOE Joint Genome Institute"/>
            <person name="Kuo A."/>
            <person name="Kohler A."/>
            <person name="Jargeat P."/>
            <person name="Nagy L.G."/>
            <person name="Floudas D."/>
            <person name="Copeland A."/>
            <person name="Barry K.W."/>
            <person name="Cichocki N."/>
            <person name="Veneault-Fourrey C."/>
            <person name="LaButti K."/>
            <person name="Lindquist E.A."/>
            <person name="Lipzen A."/>
            <person name="Lundell T."/>
            <person name="Morin E."/>
            <person name="Murat C."/>
            <person name="Sun H."/>
            <person name="Tunlid A."/>
            <person name="Henrissat B."/>
            <person name="Grigoriev I.V."/>
            <person name="Hibbett D.S."/>
            <person name="Martin F."/>
            <person name="Nordberg H.P."/>
            <person name="Cantor M.N."/>
            <person name="Hua S.X."/>
        </authorList>
    </citation>
    <scope>NUCLEOTIDE SEQUENCE [LARGE SCALE GENOMIC DNA]</scope>
    <source>
        <strain evidence="7 8">Ve08.2h10</strain>
    </source>
</reference>
<evidence type="ECO:0000256" key="3">
    <source>
        <dbReference type="ARBA" id="ARBA00022833"/>
    </source>
</evidence>
<gene>
    <name evidence="7" type="ORF">PAXRUDRAFT_392007</name>
</gene>
<dbReference type="PROSITE" id="PS01359">
    <property type="entry name" value="ZF_PHD_1"/>
    <property type="match status" value="1"/>
</dbReference>
<feature type="region of interest" description="Disordered" evidence="5">
    <location>
        <begin position="75"/>
        <end position="227"/>
    </location>
</feature>
<dbReference type="HOGENOM" id="CLU_792498_0_0_1"/>
<dbReference type="SUPFAM" id="SSF57903">
    <property type="entry name" value="FYVE/PHD zinc finger"/>
    <property type="match status" value="1"/>
</dbReference>
<keyword evidence="3" id="KW-0862">Zinc</keyword>
<dbReference type="InterPro" id="IPR019786">
    <property type="entry name" value="Zinc_finger_PHD-type_CS"/>
</dbReference>
<evidence type="ECO:0000313" key="7">
    <source>
        <dbReference type="EMBL" id="KIK95318.1"/>
    </source>
</evidence>
<evidence type="ECO:0000259" key="6">
    <source>
        <dbReference type="PROSITE" id="PS50016"/>
    </source>
</evidence>
<dbReference type="InterPro" id="IPR013083">
    <property type="entry name" value="Znf_RING/FYVE/PHD"/>
</dbReference>
<dbReference type="SMART" id="SM00249">
    <property type="entry name" value="PHD"/>
    <property type="match status" value="1"/>
</dbReference>